<accession>A0A4R7VH60</accession>
<reference evidence="1 2" key="1">
    <citation type="submission" date="2019-03" db="EMBL/GenBank/DDBJ databases">
        <title>Genomic Encyclopedia of Archaeal and Bacterial Type Strains, Phase II (KMG-II): from individual species to whole genera.</title>
        <authorList>
            <person name="Goeker M."/>
        </authorList>
    </citation>
    <scope>NUCLEOTIDE SEQUENCE [LARGE SCALE GENOMIC DNA]</scope>
    <source>
        <strain evidence="1 2">DSM 45499</strain>
    </source>
</reference>
<gene>
    <name evidence="1" type="ORF">CLV71_10826</name>
</gene>
<sequence>MRIRWHRDPDNDVVVVDLPPAAADDVWESAAACLPRCENGVRLVAGDRSRELVTLGAQGLATMPGELHPWLRFTTTRSPLHAK</sequence>
<dbReference type="RefSeq" id="WP_133904723.1">
    <property type="nucleotide sequence ID" value="NZ_SOCP01000008.1"/>
</dbReference>
<organism evidence="1 2">
    <name type="scientific">Actinophytocola oryzae</name>
    <dbReference type="NCBI Taxonomy" id="502181"/>
    <lineage>
        <taxon>Bacteria</taxon>
        <taxon>Bacillati</taxon>
        <taxon>Actinomycetota</taxon>
        <taxon>Actinomycetes</taxon>
        <taxon>Pseudonocardiales</taxon>
        <taxon>Pseudonocardiaceae</taxon>
    </lineage>
</organism>
<keyword evidence="2" id="KW-1185">Reference proteome</keyword>
<evidence type="ECO:0000313" key="1">
    <source>
        <dbReference type="EMBL" id="TDV48666.1"/>
    </source>
</evidence>
<dbReference type="AlphaFoldDB" id="A0A4R7VH60"/>
<evidence type="ECO:0000313" key="2">
    <source>
        <dbReference type="Proteomes" id="UP000294927"/>
    </source>
</evidence>
<protein>
    <submittedName>
        <fullName evidence="1">Uncharacterized protein</fullName>
    </submittedName>
</protein>
<dbReference type="EMBL" id="SOCP01000008">
    <property type="protein sequence ID" value="TDV48666.1"/>
    <property type="molecule type" value="Genomic_DNA"/>
</dbReference>
<comment type="caution">
    <text evidence="1">The sequence shown here is derived from an EMBL/GenBank/DDBJ whole genome shotgun (WGS) entry which is preliminary data.</text>
</comment>
<proteinExistence type="predicted"/>
<name>A0A4R7VH60_9PSEU</name>
<dbReference type="Proteomes" id="UP000294927">
    <property type="component" value="Unassembled WGS sequence"/>
</dbReference>